<dbReference type="PANTHER" id="PTHR22617:SF23">
    <property type="entry name" value="CHEMOTAXIS PROTEIN CHEW"/>
    <property type="match status" value="1"/>
</dbReference>
<evidence type="ECO:0000313" key="2">
    <source>
        <dbReference type="EMBL" id="CUH93226.1"/>
    </source>
</evidence>
<proteinExistence type="predicted"/>
<dbReference type="Proteomes" id="UP000196053">
    <property type="component" value="Chromosome I"/>
</dbReference>
<sequence length="158" mass="17624">MDKGLILGEENLEIEILQLKAGGNSYGIDINDIREILLYDQTPRKIPNSHPYIEGVVMPRDFLIPVINLAASLNLYESEEAENEMLIVTNIKDMNIGFHVDEVRGIHKTTVANITEPGEYLSTSVREAIAGVLNIDGKTLEILDLRKIISNVNPDIEL</sequence>
<dbReference type="PROSITE" id="PS50851">
    <property type="entry name" value="CHEW"/>
    <property type="match status" value="1"/>
</dbReference>
<dbReference type="InterPro" id="IPR036061">
    <property type="entry name" value="CheW-like_dom_sf"/>
</dbReference>
<evidence type="ECO:0000313" key="3">
    <source>
        <dbReference type="Proteomes" id="UP000196053"/>
    </source>
</evidence>
<dbReference type="GO" id="GO:0007165">
    <property type="term" value="P:signal transduction"/>
    <property type="evidence" value="ECO:0007669"/>
    <property type="project" value="InterPro"/>
</dbReference>
<dbReference type="AlphaFoldDB" id="A0A0K8J6K6"/>
<dbReference type="InterPro" id="IPR039315">
    <property type="entry name" value="CheW"/>
</dbReference>
<gene>
    <name evidence="2" type="ORF">SD1D_1681</name>
</gene>
<keyword evidence="3" id="KW-1185">Reference proteome</keyword>
<dbReference type="Pfam" id="PF01584">
    <property type="entry name" value="CheW"/>
    <property type="match status" value="1"/>
</dbReference>
<dbReference type="KEGG" id="hsd:SD1D_1681"/>
<dbReference type="GO" id="GO:0006935">
    <property type="term" value="P:chemotaxis"/>
    <property type="evidence" value="ECO:0007669"/>
    <property type="project" value="InterPro"/>
</dbReference>
<protein>
    <recommendedName>
        <fullName evidence="1">CheW-like domain-containing protein</fullName>
    </recommendedName>
</protein>
<dbReference type="RefSeq" id="WP_058258490.1">
    <property type="nucleotide sequence ID" value="NZ_DUPS01000069.1"/>
</dbReference>
<reference evidence="3" key="1">
    <citation type="submission" date="2015-09" db="EMBL/GenBank/DDBJ databases">
        <authorList>
            <person name="Wibberg D."/>
        </authorList>
    </citation>
    <scope>NUCLEOTIDE SEQUENCE [LARGE SCALE GENOMIC DNA]</scope>
    <source>
        <strain evidence="3">SD1D</strain>
    </source>
</reference>
<dbReference type="SMART" id="SM00260">
    <property type="entry name" value="CheW"/>
    <property type="match status" value="1"/>
</dbReference>
<name>A0A0K8J6K6_9FIRM</name>
<organism evidence="2 3">
    <name type="scientific">Herbinix luporum</name>
    <dbReference type="NCBI Taxonomy" id="1679721"/>
    <lineage>
        <taxon>Bacteria</taxon>
        <taxon>Bacillati</taxon>
        <taxon>Bacillota</taxon>
        <taxon>Clostridia</taxon>
        <taxon>Lachnospirales</taxon>
        <taxon>Lachnospiraceae</taxon>
        <taxon>Herbinix</taxon>
    </lineage>
</organism>
<dbReference type="EMBL" id="LN879430">
    <property type="protein sequence ID" value="CUH93226.1"/>
    <property type="molecule type" value="Genomic_DNA"/>
</dbReference>
<accession>A0A0K8J6K6</accession>
<dbReference type="GO" id="GO:0005829">
    <property type="term" value="C:cytosol"/>
    <property type="evidence" value="ECO:0007669"/>
    <property type="project" value="TreeGrafter"/>
</dbReference>
<dbReference type="Gene3D" id="2.30.30.40">
    <property type="entry name" value="SH3 Domains"/>
    <property type="match status" value="1"/>
</dbReference>
<dbReference type="InterPro" id="IPR002545">
    <property type="entry name" value="CheW-lke_dom"/>
</dbReference>
<dbReference type="Gene3D" id="2.40.50.180">
    <property type="entry name" value="CheA-289, Domain 4"/>
    <property type="match status" value="1"/>
</dbReference>
<dbReference type="PANTHER" id="PTHR22617">
    <property type="entry name" value="CHEMOTAXIS SENSOR HISTIDINE KINASE-RELATED"/>
    <property type="match status" value="1"/>
</dbReference>
<dbReference type="OrthoDB" id="9806105at2"/>
<feature type="domain" description="CheW-like" evidence="1">
    <location>
        <begin position="13"/>
        <end position="154"/>
    </location>
</feature>
<evidence type="ECO:0000259" key="1">
    <source>
        <dbReference type="PROSITE" id="PS50851"/>
    </source>
</evidence>
<dbReference type="SUPFAM" id="SSF50341">
    <property type="entry name" value="CheW-like"/>
    <property type="match status" value="1"/>
</dbReference>